<feature type="compositionally biased region" description="Polar residues" evidence="1">
    <location>
        <begin position="92"/>
        <end position="102"/>
    </location>
</feature>
<accession>A0AAV2LEV6</accession>
<sequence length="118" mass="13351">MSTNETLRNTVSDSDAATASLHDNFGKVFNLLQQQKEQPSQSEALLVQHQSTIENLEIFETQVEEKRCIMTELEAIVERRKQRLEFHDQPTVALSPNDNTPRGDSKCVLQNEGKGPKI</sequence>
<dbReference type="AlphaFoldDB" id="A0AAV2LEV6"/>
<keyword evidence="3" id="KW-1185">Reference proteome</keyword>
<organism evidence="2 3">
    <name type="scientific">Knipowitschia caucasica</name>
    <name type="common">Caucasian dwarf goby</name>
    <name type="synonym">Pomatoschistus caucasicus</name>
    <dbReference type="NCBI Taxonomy" id="637954"/>
    <lineage>
        <taxon>Eukaryota</taxon>
        <taxon>Metazoa</taxon>
        <taxon>Chordata</taxon>
        <taxon>Craniata</taxon>
        <taxon>Vertebrata</taxon>
        <taxon>Euteleostomi</taxon>
        <taxon>Actinopterygii</taxon>
        <taxon>Neopterygii</taxon>
        <taxon>Teleostei</taxon>
        <taxon>Neoteleostei</taxon>
        <taxon>Acanthomorphata</taxon>
        <taxon>Gobiaria</taxon>
        <taxon>Gobiiformes</taxon>
        <taxon>Gobioidei</taxon>
        <taxon>Gobiidae</taxon>
        <taxon>Gobiinae</taxon>
        <taxon>Knipowitschia</taxon>
    </lineage>
</organism>
<evidence type="ECO:0000313" key="3">
    <source>
        <dbReference type="Proteomes" id="UP001497482"/>
    </source>
</evidence>
<name>A0AAV2LEV6_KNICA</name>
<proteinExistence type="predicted"/>
<evidence type="ECO:0000313" key="2">
    <source>
        <dbReference type="EMBL" id="CAL1599111.1"/>
    </source>
</evidence>
<feature type="region of interest" description="Disordered" evidence="1">
    <location>
        <begin position="88"/>
        <end position="118"/>
    </location>
</feature>
<protein>
    <submittedName>
        <fullName evidence="2">Uncharacterized protein</fullName>
    </submittedName>
</protein>
<dbReference type="Proteomes" id="UP001497482">
    <property type="component" value="Chromosome 23"/>
</dbReference>
<gene>
    <name evidence="2" type="ORF">KC01_LOCUS27434</name>
</gene>
<dbReference type="EMBL" id="OZ035845">
    <property type="protein sequence ID" value="CAL1599111.1"/>
    <property type="molecule type" value="Genomic_DNA"/>
</dbReference>
<evidence type="ECO:0000256" key="1">
    <source>
        <dbReference type="SAM" id="MobiDB-lite"/>
    </source>
</evidence>
<reference evidence="2 3" key="1">
    <citation type="submission" date="2024-04" db="EMBL/GenBank/DDBJ databases">
        <authorList>
            <person name="Waldvogel A.-M."/>
            <person name="Schoenle A."/>
        </authorList>
    </citation>
    <scope>NUCLEOTIDE SEQUENCE [LARGE SCALE GENOMIC DNA]</scope>
</reference>